<feature type="domain" description="Rhodopsin" evidence="8">
    <location>
        <begin position="44"/>
        <end position="288"/>
    </location>
</feature>
<organism evidence="9 10">
    <name type="scientific">Aspergillus calidoustus</name>
    <dbReference type="NCBI Taxonomy" id="454130"/>
    <lineage>
        <taxon>Eukaryota</taxon>
        <taxon>Fungi</taxon>
        <taxon>Dikarya</taxon>
        <taxon>Ascomycota</taxon>
        <taxon>Pezizomycotina</taxon>
        <taxon>Eurotiomycetes</taxon>
        <taxon>Eurotiomycetidae</taxon>
        <taxon>Eurotiales</taxon>
        <taxon>Aspergillaceae</taxon>
        <taxon>Aspergillus</taxon>
        <taxon>Aspergillus subgen. Nidulantes</taxon>
    </lineage>
</organism>
<name>A0A0U5GIN4_ASPCI</name>
<sequence>MAHYLIPRQLPEADSAEIDYSSNAPKILAITGTLTGLSCLLVVLRCYVRIFVLRRFYIEDYIMVFCGICCLGVQACFVGESHVGMGLWSAAIEAKNYGGKLSQWIWWHSLIVVLGISLVKISLGFFLLRFTAQKKWLKWFIIGSIIFLTLFTIASLGTLIFQCLPVRAAWDFQLRFEKGTKCFSVSTYLSIGRFNASINIITDFLYATLPVFMFYNVQVNRRTKASLMGILGLGYFACGAAIVKAVLQGRVFGQTELYRENTYHIWNYVELAVGVIAACFPTIKPLVKSIIGSTRSLTSYGRTRKRTNEAYYGPNSHALSAMARSRHDNEEDKYRVQIHANHPSLSGSDGGSEENLARDHHRKSPITMNTRIMQTTEVIVHSEDSGDIGSATIGPRRTVEDRI</sequence>
<dbReference type="OrthoDB" id="5022096at2759"/>
<keyword evidence="10" id="KW-1185">Reference proteome</keyword>
<comment type="subcellular location">
    <subcellularLocation>
        <location evidence="1">Membrane</location>
        <topology evidence="1">Multi-pass membrane protein</topology>
    </subcellularLocation>
</comment>
<evidence type="ECO:0000313" key="9">
    <source>
        <dbReference type="EMBL" id="CEL11600.1"/>
    </source>
</evidence>
<keyword evidence="4 7" id="KW-0472">Membrane</keyword>
<protein>
    <recommendedName>
        <fullName evidence="8">Rhodopsin domain-containing protein</fullName>
    </recommendedName>
</protein>
<evidence type="ECO:0000256" key="5">
    <source>
        <dbReference type="ARBA" id="ARBA00038359"/>
    </source>
</evidence>
<feature type="transmembrane region" description="Helical" evidence="7">
    <location>
        <begin position="140"/>
        <end position="161"/>
    </location>
</feature>
<dbReference type="PANTHER" id="PTHR33048">
    <property type="entry name" value="PTH11-LIKE INTEGRAL MEMBRANE PROTEIN (AFU_ORTHOLOGUE AFUA_5G11245)"/>
    <property type="match status" value="1"/>
</dbReference>
<comment type="similarity">
    <text evidence="5">Belongs to the SAT4 family.</text>
</comment>
<dbReference type="GO" id="GO:0016020">
    <property type="term" value="C:membrane"/>
    <property type="evidence" value="ECO:0007669"/>
    <property type="project" value="UniProtKB-SubCell"/>
</dbReference>
<dbReference type="EMBL" id="CDMC01000028">
    <property type="protein sequence ID" value="CEL11600.1"/>
    <property type="molecule type" value="Genomic_DNA"/>
</dbReference>
<evidence type="ECO:0000313" key="10">
    <source>
        <dbReference type="Proteomes" id="UP000054771"/>
    </source>
</evidence>
<feature type="transmembrane region" description="Helical" evidence="7">
    <location>
        <begin position="60"/>
        <end position="85"/>
    </location>
</feature>
<feature type="transmembrane region" description="Helical" evidence="7">
    <location>
        <begin position="227"/>
        <end position="247"/>
    </location>
</feature>
<dbReference type="Pfam" id="PF20684">
    <property type="entry name" value="Fung_rhodopsin"/>
    <property type="match status" value="1"/>
</dbReference>
<proteinExistence type="inferred from homology"/>
<feature type="region of interest" description="Disordered" evidence="6">
    <location>
        <begin position="340"/>
        <end position="360"/>
    </location>
</feature>
<dbReference type="Proteomes" id="UP000054771">
    <property type="component" value="Unassembled WGS sequence"/>
</dbReference>
<evidence type="ECO:0000256" key="7">
    <source>
        <dbReference type="SAM" id="Phobius"/>
    </source>
</evidence>
<gene>
    <name evidence="9" type="ORF">ASPCAL14701</name>
</gene>
<keyword evidence="3 7" id="KW-1133">Transmembrane helix</keyword>
<reference evidence="10" key="1">
    <citation type="journal article" date="2016" name="Genome Announc.">
        <title>Draft genome sequences of fungus Aspergillus calidoustus.</title>
        <authorList>
            <person name="Horn F."/>
            <person name="Linde J."/>
            <person name="Mattern D.J."/>
            <person name="Walther G."/>
            <person name="Guthke R."/>
            <person name="Scherlach K."/>
            <person name="Martin K."/>
            <person name="Brakhage A.A."/>
            <person name="Petzke L."/>
            <person name="Valiante V."/>
        </authorList>
    </citation>
    <scope>NUCLEOTIDE SEQUENCE [LARGE SCALE GENOMIC DNA]</scope>
    <source>
        <strain evidence="10">SF006504</strain>
    </source>
</reference>
<feature type="transmembrane region" description="Helical" evidence="7">
    <location>
        <begin position="196"/>
        <end position="215"/>
    </location>
</feature>
<evidence type="ECO:0000256" key="1">
    <source>
        <dbReference type="ARBA" id="ARBA00004141"/>
    </source>
</evidence>
<dbReference type="STRING" id="454130.A0A0U5GIN4"/>
<dbReference type="AlphaFoldDB" id="A0A0U5GIN4"/>
<evidence type="ECO:0000256" key="3">
    <source>
        <dbReference type="ARBA" id="ARBA00022989"/>
    </source>
</evidence>
<dbReference type="InterPro" id="IPR052337">
    <property type="entry name" value="SAT4-like"/>
</dbReference>
<dbReference type="InterPro" id="IPR049326">
    <property type="entry name" value="Rhodopsin_dom_fungi"/>
</dbReference>
<dbReference type="PANTHER" id="PTHR33048:SF167">
    <property type="entry name" value="INTEGRAL MEMBRANE PROTEIN"/>
    <property type="match status" value="1"/>
</dbReference>
<feature type="transmembrane region" description="Helical" evidence="7">
    <location>
        <begin position="27"/>
        <end position="48"/>
    </location>
</feature>
<evidence type="ECO:0000256" key="4">
    <source>
        <dbReference type="ARBA" id="ARBA00023136"/>
    </source>
</evidence>
<evidence type="ECO:0000256" key="6">
    <source>
        <dbReference type="SAM" id="MobiDB-lite"/>
    </source>
</evidence>
<evidence type="ECO:0000259" key="8">
    <source>
        <dbReference type="Pfam" id="PF20684"/>
    </source>
</evidence>
<feature type="transmembrane region" description="Helical" evidence="7">
    <location>
        <begin position="105"/>
        <end position="128"/>
    </location>
</feature>
<keyword evidence="2 7" id="KW-0812">Transmembrane</keyword>
<accession>A0A0U5GIN4</accession>
<dbReference type="OMA" id="WLCAVGV"/>
<evidence type="ECO:0000256" key="2">
    <source>
        <dbReference type="ARBA" id="ARBA00022692"/>
    </source>
</evidence>